<accession>A0A1I1PBZ5</accession>
<evidence type="ECO:0008006" key="4">
    <source>
        <dbReference type="Google" id="ProtNLM"/>
    </source>
</evidence>
<keyword evidence="3" id="KW-1185">Reference proteome</keyword>
<gene>
    <name evidence="2" type="ORF">SAMN05421842_11790</name>
</gene>
<evidence type="ECO:0000313" key="3">
    <source>
        <dbReference type="Proteomes" id="UP000199263"/>
    </source>
</evidence>
<dbReference type="STRING" id="119641.SAMN05421842_11790"/>
<reference evidence="2 3" key="1">
    <citation type="submission" date="2016-10" db="EMBL/GenBank/DDBJ databases">
        <authorList>
            <person name="de Groot N.N."/>
        </authorList>
    </citation>
    <scope>NUCLEOTIDE SEQUENCE [LARGE SCALE GENOMIC DNA]</scope>
    <source>
        <strain evidence="2 3">DSM 12992</strain>
    </source>
</reference>
<proteinExistence type="predicted"/>
<organism evidence="2 3">
    <name type="scientific">Clostridium uliginosum</name>
    <dbReference type="NCBI Taxonomy" id="119641"/>
    <lineage>
        <taxon>Bacteria</taxon>
        <taxon>Bacillati</taxon>
        <taxon>Bacillota</taxon>
        <taxon>Clostridia</taxon>
        <taxon>Eubacteriales</taxon>
        <taxon>Clostridiaceae</taxon>
        <taxon>Clostridium</taxon>
    </lineage>
</organism>
<dbReference type="AlphaFoldDB" id="A0A1I1PBZ5"/>
<keyword evidence="1" id="KW-0472">Membrane</keyword>
<dbReference type="EMBL" id="FOMG01000017">
    <property type="protein sequence ID" value="SFD03500.1"/>
    <property type="molecule type" value="Genomic_DNA"/>
</dbReference>
<keyword evidence="1" id="KW-1133">Transmembrane helix</keyword>
<evidence type="ECO:0000256" key="1">
    <source>
        <dbReference type="SAM" id="Phobius"/>
    </source>
</evidence>
<evidence type="ECO:0000313" key="2">
    <source>
        <dbReference type="EMBL" id="SFD03500.1"/>
    </source>
</evidence>
<dbReference type="OrthoDB" id="1912553at2"/>
<feature type="transmembrane region" description="Helical" evidence="1">
    <location>
        <begin position="20"/>
        <end position="42"/>
    </location>
</feature>
<dbReference type="RefSeq" id="WP_090091938.1">
    <property type="nucleotide sequence ID" value="NZ_FOMG01000017.1"/>
</dbReference>
<sequence>MSNILNDEKVLCSIKSYKNIKISTIIANFFANLISLGIAGMVTNDFKLILTTESLYIEAKGYATWGGLPETMYTDKITKDDIKSFEVKNENSEEFITITTTNDKTMTFIRNNENNNNLALEMAKLISENK</sequence>
<dbReference type="Proteomes" id="UP000199263">
    <property type="component" value="Unassembled WGS sequence"/>
</dbReference>
<keyword evidence="1" id="KW-0812">Transmembrane</keyword>
<protein>
    <recommendedName>
        <fullName evidence="4">PH domain-containing protein</fullName>
    </recommendedName>
</protein>
<name>A0A1I1PBZ5_9CLOT</name>